<reference evidence="1" key="1">
    <citation type="submission" date="2014-11" db="EMBL/GenBank/DDBJ databases">
        <authorList>
            <person name="Amaro Gonzalez C."/>
        </authorList>
    </citation>
    <scope>NUCLEOTIDE SEQUENCE</scope>
</reference>
<dbReference type="EMBL" id="GBXM01057717">
    <property type="protein sequence ID" value="JAH50860.1"/>
    <property type="molecule type" value="Transcribed_RNA"/>
</dbReference>
<accession>A0A0E9TDA3</accession>
<organism evidence="1">
    <name type="scientific">Anguilla anguilla</name>
    <name type="common">European freshwater eel</name>
    <name type="synonym">Muraena anguilla</name>
    <dbReference type="NCBI Taxonomy" id="7936"/>
    <lineage>
        <taxon>Eukaryota</taxon>
        <taxon>Metazoa</taxon>
        <taxon>Chordata</taxon>
        <taxon>Craniata</taxon>
        <taxon>Vertebrata</taxon>
        <taxon>Euteleostomi</taxon>
        <taxon>Actinopterygii</taxon>
        <taxon>Neopterygii</taxon>
        <taxon>Teleostei</taxon>
        <taxon>Anguilliformes</taxon>
        <taxon>Anguillidae</taxon>
        <taxon>Anguilla</taxon>
    </lineage>
</organism>
<proteinExistence type="predicted"/>
<dbReference type="AlphaFoldDB" id="A0A0E9TDA3"/>
<evidence type="ECO:0000313" key="1">
    <source>
        <dbReference type="EMBL" id="JAH50860.1"/>
    </source>
</evidence>
<sequence length="81" mass="9410">MIKISFRMIKLSKHLLWVSFNFTLNLQLNSLKCSITKKMMTTAPGSFVKQNKTKGVIWCCSNERRKIIRHMSIIIHINGMA</sequence>
<protein>
    <submittedName>
        <fullName evidence="1">Uncharacterized protein</fullName>
    </submittedName>
</protein>
<name>A0A0E9TDA3_ANGAN</name>
<reference evidence="1" key="2">
    <citation type="journal article" date="2015" name="Fish Shellfish Immunol.">
        <title>Early steps in the European eel (Anguilla anguilla)-Vibrio vulnificus interaction in the gills: Role of the RtxA13 toxin.</title>
        <authorList>
            <person name="Callol A."/>
            <person name="Pajuelo D."/>
            <person name="Ebbesson L."/>
            <person name="Teles M."/>
            <person name="MacKenzie S."/>
            <person name="Amaro C."/>
        </authorList>
    </citation>
    <scope>NUCLEOTIDE SEQUENCE</scope>
</reference>